<dbReference type="Gene3D" id="3.30.2090.10">
    <property type="entry name" value="Multidrug efflux transporter AcrB TolC docking domain, DN and DC subdomains"/>
    <property type="match status" value="2"/>
</dbReference>
<dbReference type="Gene3D" id="3.30.70.1430">
    <property type="entry name" value="Multidrug efflux transporter AcrB pore domain"/>
    <property type="match status" value="2"/>
</dbReference>
<comment type="caution">
    <text evidence="2">The sequence shown here is derived from an EMBL/GenBank/DDBJ whole genome shotgun (WGS) entry which is preliminary data.</text>
</comment>
<organism evidence="2 3">
    <name type="scientific">Candidatus Abzuiibacterium crystallinum</name>
    <dbReference type="NCBI Taxonomy" id="1974748"/>
    <lineage>
        <taxon>Bacteria</taxon>
        <taxon>Pseudomonadati</taxon>
        <taxon>Candidatus Omnitrophota</taxon>
        <taxon>Candidatus Abzuiibacterium</taxon>
    </lineage>
</organism>
<dbReference type="PRINTS" id="PR00702">
    <property type="entry name" value="ACRIFLAVINRP"/>
</dbReference>
<proteinExistence type="predicted"/>
<dbReference type="InterPro" id="IPR001036">
    <property type="entry name" value="Acrflvin-R"/>
</dbReference>
<feature type="transmembrane region" description="Helical" evidence="1">
    <location>
        <begin position="12"/>
        <end position="32"/>
    </location>
</feature>
<dbReference type="SUPFAM" id="SSF82866">
    <property type="entry name" value="Multidrug efflux transporter AcrB transmembrane domain"/>
    <property type="match status" value="2"/>
</dbReference>
<feature type="transmembrane region" description="Helical" evidence="1">
    <location>
        <begin position="336"/>
        <end position="355"/>
    </location>
</feature>
<keyword evidence="1" id="KW-1133">Transmembrane helix</keyword>
<feature type="transmembrane region" description="Helical" evidence="1">
    <location>
        <begin position="910"/>
        <end position="927"/>
    </location>
</feature>
<feature type="transmembrane region" description="Helical" evidence="1">
    <location>
        <begin position="362"/>
        <end position="383"/>
    </location>
</feature>
<keyword evidence="1" id="KW-0812">Transmembrane</keyword>
<dbReference type="PANTHER" id="PTHR32063:SF0">
    <property type="entry name" value="SWARMING MOTILITY PROTEIN SWRC"/>
    <property type="match status" value="1"/>
</dbReference>
<dbReference type="Gene3D" id="3.30.70.1320">
    <property type="entry name" value="Multidrug efflux transporter AcrB pore domain like"/>
    <property type="match status" value="1"/>
</dbReference>
<feature type="transmembrane region" description="Helical" evidence="1">
    <location>
        <begin position="963"/>
        <end position="985"/>
    </location>
</feature>
<keyword evidence="1" id="KW-0472">Membrane</keyword>
<dbReference type="Gene3D" id="3.30.70.1440">
    <property type="entry name" value="Multidrug efflux transporter AcrB pore domain"/>
    <property type="match status" value="1"/>
</dbReference>
<evidence type="ECO:0000313" key="3">
    <source>
        <dbReference type="Proteomes" id="UP000230859"/>
    </source>
</evidence>
<accession>A0A2H0LMA0</accession>
<feature type="transmembrane region" description="Helical" evidence="1">
    <location>
        <begin position="884"/>
        <end position="904"/>
    </location>
</feature>
<dbReference type="InterPro" id="IPR027463">
    <property type="entry name" value="AcrB_DN_DC_subdom"/>
</dbReference>
<feature type="transmembrane region" description="Helical" evidence="1">
    <location>
        <begin position="859"/>
        <end position="877"/>
    </location>
</feature>
<dbReference type="Gene3D" id="1.20.1640.10">
    <property type="entry name" value="Multidrug efflux transporter AcrB transmembrane domain"/>
    <property type="match status" value="2"/>
</dbReference>
<dbReference type="SUPFAM" id="SSF82714">
    <property type="entry name" value="Multidrug efflux transporter AcrB TolC docking domain, DN and DC subdomains"/>
    <property type="match status" value="2"/>
</dbReference>
<dbReference type="EMBL" id="PCVY01000065">
    <property type="protein sequence ID" value="PIQ85562.1"/>
    <property type="molecule type" value="Genomic_DNA"/>
</dbReference>
<evidence type="ECO:0000256" key="1">
    <source>
        <dbReference type="SAM" id="Phobius"/>
    </source>
</evidence>
<dbReference type="GO" id="GO:0042910">
    <property type="term" value="F:xenobiotic transmembrane transporter activity"/>
    <property type="evidence" value="ECO:0007669"/>
    <property type="project" value="TreeGrafter"/>
</dbReference>
<feature type="transmembrane region" description="Helical" evidence="1">
    <location>
        <begin position="991"/>
        <end position="1018"/>
    </location>
</feature>
<feature type="transmembrane region" description="Helical" evidence="1">
    <location>
        <begin position="465"/>
        <end position="488"/>
    </location>
</feature>
<feature type="transmembrane region" description="Helical" evidence="1">
    <location>
        <begin position="530"/>
        <end position="548"/>
    </location>
</feature>
<dbReference type="GO" id="GO:0005886">
    <property type="term" value="C:plasma membrane"/>
    <property type="evidence" value="ECO:0007669"/>
    <property type="project" value="TreeGrafter"/>
</dbReference>
<dbReference type="Proteomes" id="UP000230859">
    <property type="component" value="Unassembled WGS sequence"/>
</dbReference>
<dbReference type="PANTHER" id="PTHR32063">
    <property type="match status" value="1"/>
</dbReference>
<dbReference type="Pfam" id="PF00873">
    <property type="entry name" value="ACR_tran"/>
    <property type="match status" value="1"/>
</dbReference>
<evidence type="ECO:0000313" key="2">
    <source>
        <dbReference type="EMBL" id="PIQ85562.1"/>
    </source>
</evidence>
<dbReference type="AlphaFoldDB" id="A0A2H0LMA0"/>
<reference evidence="2 3" key="1">
    <citation type="submission" date="2017-09" db="EMBL/GenBank/DDBJ databases">
        <title>Depth-based differentiation of microbial function through sediment-hosted aquifers and enrichment of novel symbionts in the deep terrestrial subsurface.</title>
        <authorList>
            <person name="Probst A.J."/>
            <person name="Ladd B."/>
            <person name="Jarett J.K."/>
            <person name="Geller-Mcgrath D.E."/>
            <person name="Sieber C.M."/>
            <person name="Emerson J.B."/>
            <person name="Anantharaman K."/>
            <person name="Thomas B.C."/>
            <person name="Malmstrom R."/>
            <person name="Stieglmeier M."/>
            <person name="Klingl A."/>
            <person name="Woyke T."/>
            <person name="Ryan C.M."/>
            <person name="Banfield J.F."/>
        </authorList>
    </citation>
    <scope>NUCLEOTIDE SEQUENCE [LARGE SCALE GENOMIC DNA]</scope>
    <source>
        <strain evidence="2">CG11_big_fil_rev_8_21_14_0_20_45_26</strain>
    </source>
</reference>
<name>A0A2H0LMA0_9BACT</name>
<feature type="transmembrane region" description="Helical" evidence="1">
    <location>
        <begin position="433"/>
        <end position="453"/>
    </location>
</feature>
<dbReference type="SUPFAM" id="SSF82693">
    <property type="entry name" value="Multidrug efflux transporter AcrB pore domain, PN1, PN2, PC1 and PC2 subdomains"/>
    <property type="match status" value="3"/>
</dbReference>
<protein>
    <submittedName>
        <fullName evidence="2">Acriflavin resistance protein</fullName>
    </submittedName>
</protein>
<gene>
    <name evidence="2" type="ORF">COV74_08720</name>
</gene>
<sequence length="1053" mass="117709">MTLPELSIKKPVFAWMLMLGMMLFGYLCFRGMGISQMPDVDFPILSISVSWEGASPEVMEIDVVDVVEDAMMGIEGLRDISSSSRHGSASITLEFELERDIDAALQEAQSKLSEVQRRLPEDIDPPVIRKSNPEDQPIMWVGVSGDRPLSELMQFIDRQVEDRFKTVPGVGEVFLGGYTEPNLRVWIDPKKLAAYELTVDDIVNSIQTEHLEIPAGQLETKKKESNVRVMGEVRTVEDFRNITINFRGGQPMYKSIPLQAVASIEDGMADVRRISRVNGKTSVGLGIRKQRGANTVKVAHEVKQRVRELQETLPKDMAIGINFDSTRFIEDAVNELIFTMILSAALTSLVCWLFLGSWSSTVNILLAIPTSLLGAFICLKFAGFTLNTFTLLGLTLAIGIVVDDAIMVLENIVRHREMGESQHDAALNGAQQIYMAALVATTALVAIFLPVVFMKGIIGKFFLQFGITISVAVMLSLLEAVTFAPMRCSQFLEISKRKTHFGRWFESSVKYSGQVYERVLRFVLVRKKKVIVLAFLFFLATLTLIPRIRREFVPVQDQSMFMARLKTPIGSSIEFTNERFKNAEEIVSQYPEIERYFAAVGGFGGGGANQGVIFITLKQPKDRPRDPKTHRRLTQQEIMARARKDLNAVPDLKAVLQDLSTRGFAAQRGFPIEFTVRGPDWEKLVTYAEQIQTEMKKSDLFQDVDTDYIEGMPEVRIYPDRDAATSRGVSVNAIARTINTLIAGERVSKYTRGGRRYDVRVSVRKEGRQTPEDIENLLVRNNRGELVRLSEVIQIKEQLSLLTITRRDRERAFGVFANVGDGKSQADAIALARQIGKRILSEDYRIIFSGSSQTFQESFSSLFFALWLGIVIAYMVLASQFNHVIHPFTVLLALPFSISGALIALWMGNFSLNVFSMIGLLLLMGIVKKNSILLVEFTNQLREEGLPPHEALMKACPIRFRPIMMTSISTIAAAIPPALALGPGAETRIPMAVAVIGGVLVSTILTLIVVPCAYEGLVPLENPVKRRKLLTISFWQTQWDKLMQSALRSKSHS</sequence>